<evidence type="ECO:0000313" key="2">
    <source>
        <dbReference type="EMBL" id="CBI08853.1"/>
    </source>
</evidence>
<proteinExistence type="predicted"/>
<name>E6QNN2_9ZZZZ</name>
<organism evidence="2">
    <name type="scientific">mine drainage metagenome</name>
    <dbReference type="NCBI Taxonomy" id="410659"/>
    <lineage>
        <taxon>unclassified sequences</taxon>
        <taxon>metagenomes</taxon>
        <taxon>ecological metagenomes</taxon>
    </lineage>
</organism>
<reference evidence="2" key="1">
    <citation type="submission" date="2009-10" db="EMBL/GenBank/DDBJ databases">
        <title>Diversity of trophic interactions inside an arsenic-rich microbial ecosystem.</title>
        <authorList>
            <person name="Bertin P.N."/>
            <person name="Heinrich-Salmeron A."/>
            <person name="Pelletier E."/>
            <person name="Goulhen-Chollet F."/>
            <person name="Arsene-Ploetze F."/>
            <person name="Gallien S."/>
            <person name="Calteau A."/>
            <person name="Vallenet D."/>
            <person name="Casiot C."/>
            <person name="Chane-Woon-Ming B."/>
            <person name="Giloteaux L."/>
            <person name="Barakat M."/>
            <person name="Bonnefoy V."/>
            <person name="Bruneel O."/>
            <person name="Chandler M."/>
            <person name="Cleiss J."/>
            <person name="Duran R."/>
            <person name="Elbaz-Poulichet F."/>
            <person name="Fonknechten N."/>
            <person name="Lauga B."/>
            <person name="Mornico D."/>
            <person name="Ortet P."/>
            <person name="Schaeffer C."/>
            <person name="Siguier P."/>
            <person name="Alexander Thil Smith A."/>
            <person name="Van Dorsselaer A."/>
            <person name="Weissenbach J."/>
            <person name="Medigue C."/>
            <person name="Le Paslier D."/>
        </authorList>
    </citation>
    <scope>NUCLEOTIDE SEQUENCE</scope>
</reference>
<keyword evidence="1" id="KW-0812">Transmembrane</keyword>
<gene>
    <name evidence="2" type="ORF">CARN6_2372</name>
</gene>
<dbReference type="EMBL" id="CABQ01000286">
    <property type="protein sequence ID" value="CBI08853.1"/>
    <property type="molecule type" value="Genomic_DNA"/>
</dbReference>
<evidence type="ECO:0000256" key="1">
    <source>
        <dbReference type="SAM" id="Phobius"/>
    </source>
</evidence>
<comment type="caution">
    <text evidence="2">The sequence shown here is derived from an EMBL/GenBank/DDBJ whole genome shotgun (WGS) entry which is preliminary data.</text>
</comment>
<accession>E6QNN2</accession>
<protein>
    <submittedName>
        <fullName evidence="2">Uncharacterized protein</fullName>
    </submittedName>
</protein>
<dbReference type="AlphaFoldDB" id="E6QNN2"/>
<feature type="transmembrane region" description="Helical" evidence="1">
    <location>
        <begin position="12"/>
        <end position="37"/>
    </location>
</feature>
<keyword evidence="1" id="KW-0472">Membrane</keyword>
<sequence length="71" mass="8192">MKMKMKIKRLLLGILTLPINMFLLLFIGTLLLTMRIYGMRWSDKYLPAYKANFVETVTLGLYCSLAYPGAQ</sequence>
<keyword evidence="1" id="KW-1133">Transmembrane helix</keyword>